<sequence>MLTQPASVVSPCVTQVKQIMEEAVTRKFVHEDSSHIVSFCAAVEACVLHGLKRRAAGFLRSNKIAALFTKVGKSFPPAEELCRKAQELELVFESKRSQSLSYSESTRKMPKVPKFSPQAVRHLWIHTALIEKVLDKIVLYLVENSSKFYEKEAILMDPVDGPILASLLVGPCALEYTKMKTADHFWTDPSADELVQRHRIHSGHCRQDSPTKRPALCIQKRHSSSSMDERPSPSPSARDYVESLHQNSRATLLFGKNNVLVQPRDDMEAIPGYLSLHQTADCMTLKWTPNQLMNGSMGDLEYERSVYWDYAMTIRLEEIVYLHCHQQVDCGGTVVLVSQDGIQRPPLRFPRGGHLLQFLSCLENGLLPHGQLDPPLWSQRGKGKIFPKLKKRCPQGSSDSVSDKEEEEATDYVFRIVFPNSQSEFVAPELIDQGVNMWHPTPRKSSCSSCSRSSFSDGAPPNGRNHERAPLKLLCDNMKNQIISRAFYGCLYSLLIHL</sequence>
<feature type="region of interest" description="Disordered" evidence="2">
    <location>
        <begin position="220"/>
        <end position="239"/>
    </location>
</feature>
<evidence type="ECO:0000256" key="1">
    <source>
        <dbReference type="ARBA" id="ARBA00022468"/>
    </source>
</evidence>
<keyword evidence="1" id="KW-0343">GTPase activation</keyword>
<feature type="domain" description="RUN" evidence="3">
    <location>
        <begin position="30"/>
        <end position="184"/>
    </location>
</feature>
<dbReference type="InterPro" id="IPR037745">
    <property type="entry name" value="SGSM1/2"/>
</dbReference>
<organism evidence="4 5">
    <name type="scientific">Sinocyclocheilus rhinocerous</name>
    <dbReference type="NCBI Taxonomy" id="307959"/>
    <lineage>
        <taxon>Eukaryota</taxon>
        <taxon>Metazoa</taxon>
        <taxon>Chordata</taxon>
        <taxon>Craniata</taxon>
        <taxon>Vertebrata</taxon>
        <taxon>Euteleostomi</taxon>
        <taxon>Actinopterygii</taxon>
        <taxon>Neopterygii</taxon>
        <taxon>Teleostei</taxon>
        <taxon>Ostariophysi</taxon>
        <taxon>Cypriniformes</taxon>
        <taxon>Cyprinidae</taxon>
        <taxon>Cyprininae</taxon>
        <taxon>Sinocyclocheilus</taxon>
    </lineage>
</organism>
<reference evidence="4" key="1">
    <citation type="submission" date="2025-08" db="UniProtKB">
        <authorList>
            <consortium name="Ensembl"/>
        </authorList>
    </citation>
    <scope>IDENTIFICATION</scope>
</reference>
<dbReference type="SMART" id="SM00593">
    <property type="entry name" value="RUN"/>
    <property type="match status" value="1"/>
</dbReference>
<dbReference type="Ensembl" id="ENSSRHT00000018605.1">
    <property type="protein sequence ID" value="ENSSRHP00000018034.1"/>
    <property type="gene ID" value="ENSSRHG00000009787.1"/>
</dbReference>
<dbReference type="Pfam" id="PF02759">
    <property type="entry name" value="RUN"/>
    <property type="match status" value="1"/>
</dbReference>
<keyword evidence="5" id="KW-1185">Reference proteome</keyword>
<protein>
    <submittedName>
        <fullName evidence="4">Small G protein signaling modulator 1-like</fullName>
    </submittedName>
</protein>
<evidence type="ECO:0000259" key="3">
    <source>
        <dbReference type="PROSITE" id="PS50826"/>
    </source>
</evidence>
<accession>A0A673GXN8</accession>
<proteinExistence type="predicted"/>
<dbReference type="GO" id="GO:0005096">
    <property type="term" value="F:GTPase activator activity"/>
    <property type="evidence" value="ECO:0007669"/>
    <property type="project" value="UniProtKB-KW"/>
</dbReference>
<evidence type="ECO:0000313" key="5">
    <source>
        <dbReference type="Proteomes" id="UP000472270"/>
    </source>
</evidence>
<dbReference type="Gene3D" id="1.20.58.900">
    <property type="match status" value="1"/>
</dbReference>
<feature type="compositionally biased region" description="Low complexity" evidence="2">
    <location>
        <begin position="445"/>
        <end position="456"/>
    </location>
</feature>
<dbReference type="FunFam" id="1.20.58.900:FF:000002">
    <property type="entry name" value="small G protein signaling modulator 1"/>
    <property type="match status" value="1"/>
</dbReference>
<dbReference type="InterPro" id="IPR037213">
    <property type="entry name" value="Run_dom_sf"/>
</dbReference>
<dbReference type="SUPFAM" id="SSF140741">
    <property type="entry name" value="RUN domain-like"/>
    <property type="match status" value="1"/>
</dbReference>
<dbReference type="InterPro" id="IPR004012">
    <property type="entry name" value="Run_dom"/>
</dbReference>
<evidence type="ECO:0000256" key="2">
    <source>
        <dbReference type="SAM" id="MobiDB-lite"/>
    </source>
</evidence>
<dbReference type="Pfam" id="PF12068">
    <property type="entry name" value="PH_RBD"/>
    <property type="match status" value="1"/>
</dbReference>
<dbReference type="FunFam" id="2.30.29.230:FF:000001">
    <property type="entry name" value="Small G protein signaling modulator 2"/>
    <property type="match status" value="1"/>
</dbReference>
<dbReference type="Proteomes" id="UP000472270">
    <property type="component" value="Unassembled WGS sequence"/>
</dbReference>
<dbReference type="AlphaFoldDB" id="A0A673GXN8"/>
<evidence type="ECO:0000313" key="4">
    <source>
        <dbReference type="Ensembl" id="ENSSRHP00000018034.1"/>
    </source>
</evidence>
<gene>
    <name evidence="4" type="primary">LOC107741276</name>
</gene>
<dbReference type="PROSITE" id="PS50826">
    <property type="entry name" value="RUN"/>
    <property type="match status" value="1"/>
</dbReference>
<reference evidence="4" key="2">
    <citation type="submission" date="2025-09" db="UniProtKB">
        <authorList>
            <consortium name="Ensembl"/>
        </authorList>
    </citation>
    <scope>IDENTIFICATION</scope>
</reference>
<dbReference type="Gene3D" id="2.30.29.230">
    <property type="match status" value="1"/>
</dbReference>
<dbReference type="CDD" id="cd15784">
    <property type="entry name" value="PH_RUTBC"/>
    <property type="match status" value="1"/>
</dbReference>
<name>A0A673GXN8_9TELE</name>
<feature type="region of interest" description="Disordered" evidence="2">
    <location>
        <begin position="444"/>
        <end position="466"/>
    </location>
</feature>
<dbReference type="InterPro" id="IPR021935">
    <property type="entry name" value="SGSM1/2_RBD"/>
</dbReference>